<name>A0A397TRG6_9GLOM</name>
<dbReference type="OrthoDB" id="2437624at2759"/>
<sequence length="135" mass="15203">MGKEKKEKYKIGVYFGCQKCLYCGINLEKDIQGTETMKVTDIAKIIDLEATSSEVSTTIIQSESKCNNSETENESNAELKLEVNYKFVIKQADGTILPAKNYSVTIFELDEFLLAIQNNITALLEDKEINANDYI</sequence>
<comment type="caution">
    <text evidence="1">The sequence shown here is derived from an EMBL/GenBank/DDBJ whole genome shotgun (WGS) entry which is preliminary data.</text>
</comment>
<gene>
    <name evidence="1" type="ORF">C1645_732342</name>
</gene>
<evidence type="ECO:0000313" key="1">
    <source>
        <dbReference type="EMBL" id="RIA97641.1"/>
    </source>
</evidence>
<dbReference type="STRING" id="658196.A0A397TRG6"/>
<proteinExistence type="predicted"/>
<accession>A0A397TRG6</accession>
<organism evidence="1 2">
    <name type="scientific">Glomus cerebriforme</name>
    <dbReference type="NCBI Taxonomy" id="658196"/>
    <lineage>
        <taxon>Eukaryota</taxon>
        <taxon>Fungi</taxon>
        <taxon>Fungi incertae sedis</taxon>
        <taxon>Mucoromycota</taxon>
        <taxon>Glomeromycotina</taxon>
        <taxon>Glomeromycetes</taxon>
        <taxon>Glomerales</taxon>
        <taxon>Glomeraceae</taxon>
        <taxon>Glomus</taxon>
    </lineage>
</organism>
<dbReference type="Proteomes" id="UP000265703">
    <property type="component" value="Unassembled WGS sequence"/>
</dbReference>
<dbReference type="AlphaFoldDB" id="A0A397TRG6"/>
<reference evidence="1 2" key="1">
    <citation type="submission" date="2018-06" db="EMBL/GenBank/DDBJ databases">
        <title>Comparative genomics reveals the genomic features of Rhizophagus irregularis, R. cerebriforme, R. diaphanum and Gigaspora rosea, and their symbiotic lifestyle signature.</title>
        <authorList>
            <person name="Morin E."/>
            <person name="San Clemente H."/>
            <person name="Chen E.C.H."/>
            <person name="De La Providencia I."/>
            <person name="Hainaut M."/>
            <person name="Kuo A."/>
            <person name="Kohler A."/>
            <person name="Murat C."/>
            <person name="Tang N."/>
            <person name="Roy S."/>
            <person name="Loubradou J."/>
            <person name="Henrissat B."/>
            <person name="Grigoriev I.V."/>
            <person name="Corradi N."/>
            <person name="Roux C."/>
            <person name="Martin F.M."/>
        </authorList>
    </citation>
    <scope>NUCLEOTIDE SEQUENCE [LARGE SCALE GENOMIC DNA]</scope>
    <source>
        <strain evidence="1 2">DAOM 227022</strain>
    </source>
</reference>
<protein>
    <submittedName>
        <fullName evidence="1">Uncharacterized protein</fullName>
    </submittedName>
</protein>
<evidence type="ECO:0000313" key="2">
    <source>
        <dbReference type="Proteomes" id="UP000265703"/>
    </source>
</evidence>
<keyword evidence="2" id="KW-1185">Reference proteome</keyword>
<dbReference type="EMBL" id="QKYT01000027">
    <property type="protein sequence ID" value="RIA97641.1"/>
    <property type="molecule type" value="Genomic_DNA"/>
</dbReference>